<sequence>MVGPGSSSHRRRLGTGWKVDAQRASEGPEPGSDKGGWGNERPPGRPPQGPPGLEKILRGNWKYTRDREAGPCPPRRGNRAVVDRGRNKLRKRKFENRAENRGTSPGGC</sequence>
<dbReference type="Proteomes" id="UP001066276">
    <property type="component" value="Chromosome 9"/>
</dbReference>
<accession>A0AAV7N5V8</accession>
<dbReference type="AlphaFoldDB" id="A0AAV7N5V8"/>
<feature type="region of interest" description="Disordered" evidence="1">
    <location>
        <begin position="1"/>
        <end position="108"/>
    </location>
</feature>
<organism evidence="2 3">
    <name type="scientific">Pleurodeles waltl</name>
    <name type="common">Iberian ribbed newt</name>
    <dbReference type="NCBI Taxonomy" id="8319"/>
    <lineage>
        <taxon>Eukaryota</taxon>
        <taxon>Metazoa</taxon>
        <taxon>Chordata</taxon>
        <taxon>Craniata</taxon>
        <taxon>Vertebrata</taxon>
        <taxon>Euteleostomi</taxon>
        <taxon>Amphibia</taxon>
        <taxon>Batrachia</taxon>
        <taxon>Caudata</taxon>
        <taxon>Salamandroidea</taxon>
        <taxon>Salamandridae</taxon>
        <taxon>Pleurodelinae</taxon>
        <taxon>Pleurodeles</taxon>
    </lineage>
</organism>
<evidence type="ECO:0000256" key="1">
    <source>
        <dbReference type="SAM" id="MobiDB-lite"/>
    </source>
</evidence>
<protein>
    <submittedName>
        <fullName evidence="2">Uncharacterized protein</fullName>
    </submittedName>
</protein>
<evidence type="ECO:0000313" key="2">
    <source>
        <dbReference type="EMBL" id="KAJ1108598.1"/>
    </source>
</evidence>
<proteinExistence type="predicted"/>
<reference evidence="2" key="1">
    <citation type="journal article" date="2022" name="bioRxiv">
        <title>Sequencing and chromosome-scale assembly of the giantPleurodeles waltlgenome.</title>
        <authorList>
            <person name="Brown T."/>
            <person name="Elewa A."/>
            <person name="Iarovenko S."/>
            <person name="Subramanian E."/>
            <person name="Araus A.J."/>
            <person name="Petzold A."/>
            <person name="Susuki M."/>
            <person name="Suzuki K.-i.T."/>
            <person name="Hayashi T."/>
            <person name="Toyoda A."/>
            <person name="Oliveira C."/>
            <person name="Osipova E."/>
            <person name="Leigh N.D."/>
            <person name="Simon A."/>
            <person name="Yun M.H."/>
        </authorList>
    </citation>
    <scope>NUCLEOTIDE SEQUENCE</scope>
    <source>
        <strain evidence="2">20211129_DDA</strain>
        <tissue evidence="2">Liver</tissue>
    </source>
</reference>
<evidence type="ECO:0000313" key="3">
    <source>
        <dbReference type="Proteomes" id="UP001066276"/>
    </source>
</evidence>
<comment type="caution">
    <text evidence="2">The sequence shown here is derived from an EMBL/GenBank/DDBJ whole genome shotgun (WGS) entry which is preliminary data.</text>
</comment>
<dbReference type="EMBL" id="JANPWB010000013">
    <property type="protein sequence ID" value="KAJ1108598.1"/>
    <property type="molecule type" value="Genomic_DNA"/>
</dbReference>
<gene>
    <name evidence="2" type="ORF">NDU88_005974</name>
</gene>
<keyword evidence="3" id="KW-1185">Reference proteome</keyword>
<name>A0AAV7N5V8_PLEWA</name>